<feature type="region of interest" description="Disordered" evidence="1">
    <location>
        <begin position="105"/>
        <end position="126"/>
    </location>
</feature>
<evidence type="ECO:0000313" key="2">
    <source>
        <dbReference type="EMBL" id="KAF9474059.1"/>
    </source>
</evidence>
<proteinExistence type="predicted"/>
<feature type="region of interest" description="Disordered" evidence="1">
    <location>
        <begin position="1"/>
        <end position="41"/>
    </location>
</feature>
<dbReference type="Proteomes" id="UP000807469">
    <property type="component" value="Unassembled WGS sequence"/>
</dbReference>
<organism evidence="2 3">
    <name type="scientific">Pholiota conissans</name>
    <dbReference type="NCBI Taxonomy" id="109636"/>
    <lineage>
        <taxon>Eukaryota</taxon>
        <taxon>Fungi</taxon>
        <taxon>Dikarya</taxon>
        <taxon>Basidiomycota</taxon>
        <taxon>Agaricomycotina</taxon>
        <taxon>Agaricomycetes</taxon>
        <taxon>Agaricomycetidae</taxon>
        <taxon>Agaricales</taxon>
        <taxon>Agaricineae</taxon>
        <taxon>Strophariaceae</taxon>
        <taxon>Pholiota</taxon>
    </lineage>
</organism>
<reference evidence="2" key="1">
    <citation type="submission" date="2020-11" db="EMBL/GenBank/DDBJ databases">
        <authorList>
            <consortium name="DOE Joint Genome Institute"/>
            <person name="Ahrendt S."/>
            <person name="Riley R."/>
            <person name="Andreopoulos W."/>
            <person name="Labutti K."/>
            <person name="Pangilinan J."/>
            <person name="Ruiz-Duenas F.J."/>
            <person name="Barrasa J.M."/>
            <person name="Sanchez-Garcia M."/>
            <person name="Camarero S."/>
            <person name="Miyauchi S."/>
            <person name="Serrano A."/>
            <person name="Linde D."/>
            <person name="Babiker R."/>
            <person name="Drula E."/>
            <person name="Ayuso-Fernandez I."/>
            <person name="Pacheco R."/>
            <person name="Padilla G."/>
            <person name="Ferreira P."/>
            <person name="Barriuso J."/>
            <person name="Kellner H."/>
            <person name="Castanera R."/>
            <person name="Alfaro M."/>
            <person name="Ramirez L."/>
            <person name="Pisabarro A.G."/>
            <person name="Kuo A."/>
            <person name="Tritt A."/>
            <person name="Lipzen A."/>
            <person name="He G."/>
            <person name="Yan M."/>
            <person name="Ng V."/>
            <person name="Cullen D."/>
            <person name="Martin F."/>
            <person name="Rosso M.-N."/>
            <person name="Henrissat B."/>
            <person name="Hibbett D."/>
            <person name="Martinez A.T."/>
            <person name="Grigoriev I.V."/>
        </authorList>
    </citation>
    <scope>NUCLEOTIDE SEQUENCE</scope>
    <source>
        <strain evidence="2">CIRM-BRFM 674</strain>
    </source>
</reference>
<evidence type="ECO:0000313" key="3">
    <source>
        <dbReference type="Proteomes" id="UP000807469"/>
    </source>
</evidence>
<dbReference type="AlphaFoldDB" id="A0A9P5YT06"/>
<sequence length="300" mass="33771">MQMMSDSTPHDIHYGLPYGEEMETSEVQQSKRRDGMSQKPRPLMITPRERYAVYASEPSIVEAAKTWMWMMGAPRSSFFTIMNPVRLDTHPSDCTIAQCVQHIFLDPPKRPPPRPPAPNDAKSNLRWTPKPSILDVRTWWCCRLSVVQGKCEDRYSQNANTMGAGDLKTYAGQWRLVRCEGSDEWDGDARGRWRRVREIGDVGACRSVLKDMRKIAKPDWTLKRTHKCVDDLASLVGRDGYTGLTCGWMDGTMESGRRVNGPREGNRGRGGGTSGLRMGRMTKVAMGLETGGEDATNVTR</sequence>
<accession>A0A9P5YT06</accession>
<gene>
    <name evidence="2" type="ORF">BDN70DRAFT_899265</name>
</gene>
<protein>
    <submittedName>
        <fullName evidence="2">Uncharacterized protein</fullName>
    </submittedName>
</protein>
<comment type="caution">
    <text evidence="2">The sequence shown here is derived from an EMBL/GenBank/DDBJ whole genome shotgun (WGS) entry which is preliminary data.</text>
</comment>
<evidence type="ECO:0000256" key="1">
    <source>
        <dbReference type="SAM" id="MobiDB-lite"/>
    </source>
</evidence>
<keyword evidence="3" id="KW-1185">Reference proteome</keyword>
<feature type="region of interest" description="Disordered" evidence="1">
    <location>
        <begin position="255"/>
        <end position="277"/>
    </location>
</feature>
<dbReference type="EMBL" id="MU155399">
    <property type="protein sequence ID" value="KAF9474059.1"/>
    <property type="molecule type" value="Genomic_DNA"/>
</dbReference>
<name>A0A9P5YT06_9AGAR</name>